<evidence type="ECO:0000256" key="3">
    <source>
        <dbReference type="ARBA" id="ARBA00022801"/>
    </source>
</evidence>
<comment type="similarity">
    <text evidence="4">Belongs to the HepT RNase toxin family.</text>
</comment>
<dbReference type="Proteomes" id="UP000011765">
    <property type="component" value="Chromosome"/>
</dbReference>
<dbReference type="PANTHER" id="PTHR33397:SF5">
    <property type="entry name" value="RNASE YUTE-RELATED"/>
    <property type="match status" value="1"/>
</dbReference>
<keyword evidence="2" id="KW-0540">Nuclease</keyword>
<evidence type="ECO:0000313" key="6">
    <source>
        <dbReference type="Proteomes" id="UP000011765"/>
    </source>
</evidence>
<evidence type="ECO:0000256" key="4">
    <source>
        <dbReference type="ARBA" id="ARBA00024207"/>
    </source>
</evidence>
<organism evidence="5 6">
    <name type="scientific">Thermodesulfobium narugense DSM 14796</name>
    <dbReference type="NCBI Taxonomy" id="747365"/>
    <lineage>
        <taxon>Bacteria</taxon>
        <taxon>Pseudomonadati</taxon>
        <taxon>Thermodesulfobiota</taxon>
        <taxon>Thermodesulfobiia</taxon>
        <taxon>Thermodesulfobiales</taxon>
        <taxon>Thermodesulfobiaceae</taxon>
        <taxon>Thermodesulfobium</taxon>
    </lineage>
</organism>
<dbReference type="Pfam" id="PF01934">
    <property type="entry name" value="HepT-like"/>
    <property type="match status" value="1"/>
</dbReference>
<dbReference type="HOGENOM" id="CLU_142825_1_0_9"/>
<dbReference type="eggNOG" id="COG2445">
    <property type="taxonomic scope" value="Bacteria"/>
</dbReference>
<dbReference type="PANTHER" id="PTHR33397">
    <property type="entry name" value="UPF0331 PROTEIN YUTE"/>
    <property type="match status" value="1"/>
</dbReference>
<dbReference type="InterPro" id="IPR037038">
    <property type="entry name" value="HepT-like_sf"/>
</dbReference>
<keyword evidence="3" id="KW-0378">Hydrolase</keyword>
<name>M1E7K6_9BACT</name>
<keyword evidence="6" id="KW-1185">Reference proteome</keyword>
<evidence type="ECO:0000256" key="2">
    <source>
        <dbReference type="ARBA" id="ARBA00022722"/>
    </source>
</evidence>
<evidence type="ECO:0000256" key="1">
    <source>
        <dbReference type="ARBA" id="ARBA00022649"/>
    </source>
</evidence>
<dbReference type="STRING" id="747365.Thena_0390"/>
<gene>
    <name evidence="5" type="ORF">Thena_0390</name>
</gene>
<dbReference type="Gene3D" id="1.20.120.580">
    <property type="entry name" value="bsu32300-like"/>
    <property type="match status" value="1"/>
</dbReference>
<proteinExistence type="inferred from homology"/>
<reference evidence="5 6" key="1">
    <citation type="submission" date="2011-04" db="EMBL/GenBank/DDBJ databases">
        <title>The complete genome of Thermodesulfobium narugense DSM 14796.</title>
        <authorList>
            <consortium name="US DOE Joint Genome Institute (JGI-PGF)"/>
            <person name="Lucas S."/>
            <person name="Han J."/>
            <person name="Lapidus A."/>
            <person name="Bruce D."/>
            <person name="Goodwin L."/>
            <person name="Pitluck S."/>
            <person name="Peters L."/>
            <person name="Kyrpides N."/>
            <person name="Mavromatis K."/>
            <person name="Pagani I."/>
            <person name="Ivanova N."/>
            <person name="Ovchinnikova G."/>
            <person name="Zhang X."/>
            <person name="Saunders L."/>
            <person name="Detter J.C."/>
            <person name="Tapia R."/>
            <person name="Han C."/>
            <person name="Land M."/>
            <person name="Hauser L."/>
            <person name="Markowitz V."/>
            <person name="Cheng J.-F."/>
            <person name="Hugenholtz P."/>
            <person name="Woyke T."/>
            <person name="Wu D."/>
            <person name="Spring S."/>
            <person name="Schroeder M."/>
            <person name="Brambilla E."/>
            <person name="Klenk H.-P."/>
            <person name="Eisen J.A."/>
        </authorList>
    </citation>
    <scope>NUCLEOTIDE SEQUENCE [LARGE SCALE GENOMIC DNA]</scope>
    <source>
        <strain evidence="5 6">DSM 14796</strain>
    </source>
</reference>
<dbReference type="AlphaFoldDB" id="M1E7K6"/>
<accession>M1E7K6</accession>
<dbReference type="OrthoDB" id="9796612at2"/>
<keyword evidence="1" id="KW-1277">Toxin-antitoxin system</keyword>
<evidence type="ECO:0008006" key="7">
    <source>
        <dbReference type="Google" id="ProtNLM"/>
    </source>
</evidence>
<dbReference type="GO" id="GO:0016787">
    <property type="term" value="F:hydrolase activity"/>
    <property type="evidence" value="ECO:0007669"/>
    <property type="project" value="UniProtKB-KW"/>
</dbReference>
<dbReference type="SUPFAM" id="SSF81593">
    <property type="entry name" value="Nucleotidyltransferase substrate binding subunit/domain"/>
    <property type="match status" value="1"/>
</dbReference>
<dbReference type="EMBL" id="CP002690">
    <property type="protein sequence ID" value="AEE14034.1"/>
    <property type="molecule type" value="Genomic_DNA"/>
</dbReference>
<dbReference type="InterPro" id="IPR008201">
    <property type="entry name" value="HepT-like"/>
</dbReference>
<sequence length="140" mass="16627">MKFDRDKVNKIASEILLSLGLLEDLRKLAKEDFISDPHKISSAKYSFIVAIEGIIDLCNHVIAKNSYRTPEDYADTFRVLAQVKMIDEDWANRLVQMARFRNRLVHIYWEVDNDELYRIMHSHLQDIRDFLKKFGEILRK</sequence>
<dbReference type="InterPro" id="IPR052379">
    <property type="entry name" value="Type_VII_TA_RNase"/>
</dbReference>
<dbReference type="GO" id="GO:0110001">
    <property type="term" value="C:toxin-antitoxin complex"/>
    <property type="evidence" value="ECO:0007669"/>
    <property type="project" value="InterPro"/>
</dbReference>
<dbReference type="RefSeq" id="WP_013755763.1">
    <property type="nucleotide sequence ID" value="NC_015499.1"/>
</dbReference>
<dbReference type="GO" id="GO:0004540">
    <property type="term" value="F:RNA nuclease activity"/>
    <property type="evidence" value="ECO:0007669"/>
    <property type="project" value="InterPro"/>
</dbReference>
<dbReference type="NCBIfam" id="NF047751">
    <property type="entry name" value="HepT_toxin"/>
    <property type="match status" value="1"/>
</dbReference>
<dbReference type="KEGG" id="tnr:Thena_0390"/>
<evidence type="ECO:0000313" key="5">
    <source>
        <dbReference type="EMBL" id="AEE14034.1"/>
    </source>
</evidence>
<protein>
    <recommendedName>
        <fullName evidence="7">DUF86 domain-containing protein</fullName>
    </recommendedName>
</protein>